<protein>
    <submittedName>
        <fullName evidence="1">Uncharacterized protein</fullName>
    </submittedName>
</protein>
<accession>A0ACD3AVL8</accession>
<proteinExistence type="predicted"/>
<sequence length="482" mass="51992">MSVATALESDLEPFSKLKRFVLKPPSPSDSTFPPSSSLGHSKALHPSSSLSDLHKAMNVSEFGGYPSRNEYTLSTNPPNPRTSFRLGDWICASPNCAAHNFGRNLSCIGCGCPRSNNSASNLPNPTSRATPSPRFTSFNSANQFMPTPATQDLAPILNIQRPNNPPASHAMNQRQPSHPLLTPSGKAFAVGGRVQNISSDPLSPCIMYWPDNEPLPEQGQIRPSGLAGVPQPPILNTGNRGPITHQPGDWICQKCNYLNWRRRKVCQTCLPYAEGNGDSVSAAVQAERIALLTSVLSQTRLLPPSVPPTPANRSHSLTPPQVRRNLSASPSATPQGTVHRSHSHLDLGTQYSQSRPIYQTSGHRQATPLYSTRPTPEHHLDAPAPLLPSFLVQDIAQQVPALSPSSTGSADLSLEEYDGSPSPTSGLPLPSAIVKSPMGNIWRMDGEESKSLSPFSLPNRQTFAGNVRKPSHEKLRLQVISS</sequence>
<dbReference type="Proteomes" id="UP000308600">
    <property type="component" value="Unassembled WGS sequence"/>
</dbReference>
<reference evidence="1 2" key="1">
    <citation type="journal article" date="2019" name="Nat. Ecol. Evol.">
        <title>Megaphylogeny resolves global patterns of mushroom evolution.</title>
        <authorList>
            <person name="Varga T."/>
            <person name="Krizsan K."/>
            <person name="Foldi C."/>
            <person name="Dima B."/>
            <person name="Sanchez-Garcia M."/>
            <person name="Sanchez-Ramirez S."/>
            <person name="Szollosi G.J."/>
            <person name="Szarkandi J.G."/>
            <person name="Papp V."/>
            <person name="Albert L."/>
            <person name="Andreopoulos W."/>
            <person name="Angelini C."/>
            <person name="Antonin V."/>
            <person name="Barry K.W."/>
            <person name="Bougher N.L."/>
            <person name="Buchanan P."/>
            <person name="Buyck B."/>
            <person name="Bense V."/>
            <person name="Catcheside P."/>
            <person name="Chovatia M."/>
            <person name="Cooper J."/>
            <person name="Damon W."/>
            <person name="Desjardin D."/>
            <person name="Finy P."/>
            <person name="Geml J."/>
            <person name="Haridas S."/>
            <person name="Hughes K."/>
            <person name="Justo A."/>
            <person name="Karasinski D."/>
            <person name="Kautmanova I."/>
            <person name="Kiss B."/>
            <person name="Kocsube S."/>
            <person name="Kotiranta H."/>
            <person name="LaButti K.M."/>
            <person name="Lechner B.E."/>
            <person name="Liimatainen K."/>
            <person name="Lipzen A."/>
            <person name="Lukacs Z."/>
            <person name="Mihaltcheva S."/>
            <person name="Morgado L.N."/>
            <person name="Niskanen T."/>
            <person name="Noordeloos M.E."/>
            <person name="Ohm R.A."/>
            <person name="Ortiz-Santana B."/>
            <person name="Ovrebo C."/>
            <person name="Racz N."/>
            <person name="Riley R."/>
            <person name="Savchenko A."/>
            <person name="Shiryaev A."/>
            <person name="Soop K."/>
            <person name="Spirin V."/>
            <person name="Szebenyi C."/>
            <person name="Tomsovsky M."/>
            <person name="Tulloss R.E."/>
            <person name="Uehling J."/>
            <person name="Grigoriev I.V."/>
            <person name="Vagvolgyi C."/>
            <person name="Papp T."/>
            <person name="Martin F.M."/>
            <person name="Miettinen O."/>
            <person name="Hibbett D.S."/>
            <person name="Nagy L.G."/>
        </authorList>
    </citation>
    <scope>NUCLEOTIDE SEQUENCE [LARGE SCALE GENOMIC DNA]</scope>
    <source>
        <strain evidence="1 2">NL-1719</strain>
    </source>
</reference>
<evidence type="ECO:0000313" key="1">
    <source>
        <dbReference type="EMBL" id="TFK69816.1"/>
    </source>
</evidence>
<keyword evidence="2" id="KW-1185">Reference proteome</keyword>
<dbReference type="EMBL" id="ML208324">
    <property type="protein sequence ID" value="TFK69816.1"/>
    <property type="molecule type" value="Genomic_DNA"/>
</dbReference>
<organism evidence="1 2">
    <name type="scientific">Pluteus cervinus</name>
    <dbReference type="NCBI Taxonomy" id="181527"/>
    <lineage>
        <taxon>Eukaryota</taxon>
        <taxon>Fungi</taxon>
        <taxon>Dikarya</taxon>
        <taxon>Basidiomycota</taxon>
        <taxon>Agaricomycotina</taxon>
        <taxon>Agaricomycetes</taxon>
        <taxon>Agaricomycetidae</taxon>
        <taxon>Agaricales</taxon>
        <taxon>Pluteineae</taxon>
        <taxon>Pluteaceae</taxon>
        <taxon>Pluteus</taxon>
    </lineage>
</organism>
<evidence type="ECO:0000313" key="2">
    <source>
        <dbReference type="Proteomes" id="UP000308600"/>
    </source>
</evidence>
<gene>
    <name evidence="1" type="ORF">BDN72DRAFT_897005</name>
</gene>
<name>A0ACD3AVL8_9AGAR</name>